<dbReference type="InterPro" id="IPR049517">
    <property type="entry name" value="ACX-like_C"/>
</dbReference>
<dbReference type="InterPro" id="IPR008040">
    <property type="entry name" value="Hydant_A_N"/>
</dbReference>
<evidence type="ECO:0000259" key="2">
    <source>
        <dbReference type="Pfam" id="PF05378"/>
    </source>
</evidence>
<dbReference type="RefSeq" id="WP_204047441.1">
    <property type="nucleotide sequence ID" value="NZ_BOOF01000004.1"/>
</dbReference>
<dbReference type="PANTHER" id="PTHR11365:SF23">
    <property type="entry name" value="HYPOTHETICAL 5-OXOPROLINASE (EUROFUNG)-RELATED"/>
    <property type="match status" value="1"/>
</dbReference>
<dbReference type="SUPFAM" id="SSF53067">
    <property type="entry name" value="Actin-like ATPase domain"/>
    <property type="match status" value="1"/>
</dbReference>
<sequence length="684" mass="72050">MSQRLGIDVGGTFTDVVVIGDDGRVLVEKVPSTPENQAGGVLDGVRAARGTRGVDTGALRMFAHGSTVATNALLEFKLPPTALIVTRGFRDVLEIGTQLRPALFDLGVVKPEPVIPRDMVFEIDERLDRLGGVVTPLTDEEIDRVVAQVAASGAEACAVTLLFSFRNPAHERRVAERLAAALPGLHVAVSSEVAPEIKEYPRASTTAISAALQPLVARYLSAVEAGLDSEKVTCPFFVMQSSGGVMSAAEASAAAHKMVLSGPAAGVLAAARVAENPAYANQITFDMGGTSTDICLIHEGRPRLDRSSQFEGRPLQVAQFDIHTIGSGGGSLARVDAAGLLRVGPESAGAVPGPACYGRGGTRPTTTDAQVVLGRVDPARFLGGEMTLDVEAARQAVLTHVAEPLGIGLEEAALGILDVADAIMARGVRVVSVNRGYDPRDFVLLPFGGAGPMHALSVAEMVDIRTVLVPRHPGTFSALGLATSDLKYDFSLTVDAPVDTLSPEEIEGLFTGLLDRARDRLSRVESLTTGQTENRLARFRYAWQDNDVEVLLRPGAVDAQSLAEALDRFHAQHEFEFGHSDKEARVELVAVGVEVYGVLPRTAAASSEEASSTPAPASVRRVCFRGAGWVDTDVYERADLRPGAAFSGPAIIEEREATTVVPPGARARVDGDGNLVLTVKGTSA</sequence>
<dbReference type="PANTHER" id="PTHR11365">
    <property type="entry name" value="5-OXOPROLINASE RELATED"/>
    <property type="match status" value="1"/>
</dbReference>
<dbReference type="Pfam" id="PF19278">
    <property type="entry name" value="Hydant_A_C"/>
    <property type="match status" value="1"/>
</dbReference>
<proteinExistence type="predicted"/>
<comment type="caution">
    <text evidence="4">The sequence shown here is derived from an EMBL/GenBank/DDBJ whole genome shotgun (WGS) entry which is preliminary data.</text>
</comment>
<dbReference type="InterPro" id="IPR045079">
    <property type="entry name" value="Oxoprolinase-like"/>
</dbReference>
<dbReference type="InterPro" id="IPR043129">
    <property type="entry name" value="ATPase_NBD"/>
</dbReference>
<reference evidence="4 5" key="1">
    <citation type="submission" date="2021-01" db="EMBL/GenBank/DDBJ databases">
        <title>Whole genome shotgun sequence of Microbispora siamensis NBRC 104113.</title>
        <authorList>
            <person name="Komaki H."/>
            <person name="Tamura T."/>
        </authorList>
    </citation>
    <scope>NUCLEOTIDE SEQUENCE [LARGE SCALE GENOMIC DNA]</scope>
    <source>
        <strain evidence="4 5">NBRC 104113</strain>
    </source>
</reference>
<dbReference type="EMBL" id="BOOF01000004">
    <property type="protein sequence ID" value="GIH60439.1"/>
    <property type="molecule type" value="Genomic_DNA"/>
</dbReference>
<evidence type="ECO:0000313" key="5">
    <source>
        <dbReference type="Proteomes" id="UP000660454"/>
    </source>
</evidence>
<organism evidence="4 5">
    <name type="scientific">Microbispora siamensis</name>
    <dbReference type="NCBI Taxonomy" id="564413"/>
    <lineage>
        <taxon>Bacteria</taxon>
        <taxon>Bacillati</taxon>
        <taxon>Actinomycetota</taxon>
        <taxon>Actinomycetes</taxon>
        <taxon>Streptosporangiales</taxon>
        <taxon>Streptosporangiaceae</taxon>
        <taxon>Microbispora</taxon>
    </lineage>
</organism>
<dbReference type="Proteomes" id="UP000660454">
    <property type="component" value="Unassembled WGS sequence"/>
</dbReference>
<dbReference type="Pfam" id="PF05378">
    <property type="entry name" value="Hydant_A_N"/>
    <property type="match status" value="1"/>
</dbReference>
<name>A0ABQ4GG96_9ACTN</name>
<evidence type="ECO:0000259" key="1">
    <source>
        <dbReference type="Pfam" id="PF01968"/>
    </source>
</evidence>
<protein>
    <submittedName>
        <fullName evidence="4">5-oxoprolinase</fullName>
    </submittedName>
</protein>
<feature type="domain" description="Acetophenone carboxylase-like C-terminal" evidence="3">
    <location>
        <begin position="511"/>
        <end position="671"/>
    </location>
</feature>
<accession>A0ABQ4GG96</accession>
<keyword evidence="5" id="KW-1185">Reference proteome</keyword>
<dbReference type="Pfam" id="PF01968">
    <property type="entry name" value="Hydantoinase_A"/>
    <property type="match status" value="1"/>
</dbReference>
<evidence type="ECO:0000259" key="3">
    <source>
        <dbReference type="Pfam" id="PF19278"/>
    </source>
</evidence>
<evidence type="ECO:0000313" key="4">
    <source>
        <dbReference type="EMBL" id="GIH60439.1"/>
    </source>
</evidence>
<feature type="domain" description="Hydantoinase/oxoprolinase N-terminal" evidence="2">
    <location>
        <begin position="4"/>
        <end position="179"/>
    </location>
</feature>
<feature type="domain" description="Hydantoinase A/oxoprolinase" evidence="1">
    <location>
        <begin position="202"/>
        <end position="488"/>
    </location>
</feature>
<dbReference type="InterPro" id="IPR002821">
    <property type="entry name" value="Hydantoinase_A"/>
</dbReference>
<gene>
    <name evidence="4" type="ORF">Msi02_12560</name>
</gene>